<evidence type="ECO:0000313" key="8">
    <source>
        <dbReference type="EMBL" id="MFD2587427.1"/>
    </source>
</evidence>
<dbReference type="InterPro" id="IPR002293">
    <property type="entry name" value="AA/rel_permease1"/>
</dbReference>
<feature type="transmembrane region" description="Helical" evidence="7">
    <location>
        <begin position="121"/>
        <end position="140"/>
    </location>
</feature>
<keyword evidence="5 7" id="KW-0472">Membrane</keyword>
<keyword evidence="2" id="KW-1003">Cell membrane</keyword>
<comment type="subcellular location">
    <subcellularLocation>
        <location evidence="1">Cell membrane</location>
        <topology evidence="1">Multi-pass membrane protein</topology>
    </subcellularLocation>
</comment>
<proteinExistence type="predicted"/>
<dbReference type="Pfam" id="PF13520">
    <property type="entry name" value="AA_permease_2"/>
    <property type="match status" value="1"/>
</dbReference>
<evidence type="ECO:0000313" key="9">
    <source>
        <dbReference type="Proteomes" id="UP001597526"/>
    </source>
</evidence>
<feature type="transmembrane region" description="Helical" evidence="7">
    <location>
        <begin position="220"/>
        <end position="240"/>
    </location>
</feature>
<dbReference type="PANTHER" id="PTHR42770:SF7">
    <property type="entry name" value="MEMBRANE PROTEIN"/>
    <property type="match status" value="1"/>
</dbReference>
<keyword evidence="3 7" id="KW-0812">Transmembrane</keyword>
<dbReference type="SUPFAM" id="SSF52402">
    <property type="entry name" value="Adenine nucleotide alpha hydrolases-like"/>
    <property type="match status" value="2"/>
</dbReference>
<evidence type="ECO:0000256" key="7">
    <source>
        <dbReference type="SAM" id="Phobius"/>
    </source>
</evidence>
<dbReference type="RefSeq" id="WP_377766965.1">
    <property type="nucleotide sequence ID" value="NZ_JBHULB010000014.1"/>
</dbReference>
<feature type="coiled-coil region" evidence="6">
    <location>
        <begin position="647"/>
        <end position="674"/>
    </location>
</feature>
<sequence>MKKLERSLSLTSVIAISIGGMLGSGIFVLPGLAAAKTGSSVWVAYLIAAICILPAALSKSELATAMPSSGGTYVYIERAFGPLFGTIAGFGLWLSLLFKSAFALVGFGAYLSILINIDPGLTKYIAVLFLVLILFLNILGVKKVGKVQVFIVSISLTALGLILLFGLPRTSSELLDPFLLKGKMGLFSTVAFVYISYAGVTKVAAIAGEIKNPGTNLPRAMILSLFIMTIIYVSVAFALVGNLPLNELKSDIKPIYTISKLLGGNVIGYTAALIGVITLISMANSGVLAASRFPFAMAIDKLLPDFMAKIHSKYLTPVVTIIMTCFLMAMVILFLDVEKIAKLASAFMVMMFILVNACVIVLRETSAQWYKPPYRSPFYPFVQLFGIFSGIALLVFLGIGPMLAILGIFILGFIIYFFFGKNATRTGILRKYGHRPALYLLYKKKRDAKITYRNNQSVSLQNLDGKLASNAGVVVPLLGNERSPEMLVEIAAAINKREKIQVVNVTEVPNQTFLDAMVEENPRIASLERRVTRLATSQNIDVDFEAAVTHEISDTIHELSNQTHCDWLVMGWNGRAHSGILVSNPIGWLLTHINSDFALFKDDGVRYIGKVLLALRPGRRDKNFIAVADRICSFYNASLTLLHVVSEKTDKEAIENMEENSKKLLQKVERQSMVVIQKDDDPINAISKASASFDLLILGTPQKDNWVDILFGTGKDKYTEKSACSVLRLTMRDN</sequence>
<name>A0ABW5MVZ0_9FLAO</name>
<evidence type="ECO:0000256" key="5">
    <source>
        <dbReference type="ARBA" id="ARBA00023136"/>
    </source>
</evidence>
<accession>A0ABW5MVZ0</accession>
<evidence type="ECO:0000256" key="2">
    <source>
        <dbReference type="ARBA" id="ARBA00022475"/>
    </source>
</evidence>
<evidence type="ECO:0000256" key="6">
    <source>
        <dbReference type="SAM" id="Coils"/>
    </source>
</evidence>
<feature type="transmembrane region" description="Helical" evidence="7">
    <location>
        <begin position="186"/>
        <end position="208"/>
    </location>
</feature>
<feature type="transmembrane region" description="Helical" evidence="7">
    <location>
        <begin position="12"/>
        <end position="33"/>
    </location>
</feature>
<dbReference type="InterPro" id="IPR050367">
    <property type="entry name" value="APC_superfamily"/>
</dbReference>
<evidence type="ECO:0000256" key="3">
    <source>
        <dbReference type="ARBA" id="ARBA00022692"/>
    </source>
</evidence>
<dbReference type="Gene3D" id="3.40.50.12370">
    <property type="match status" value="1"/>
</dbReference>
<feature type="transmembrane region" description="Helical" evidence="7">
    <location>
        <begin position="147"/>
        <end position="166"/>
    </location>
</feature>
<dbReference type="Proteomes" id="UP001597526">
    <property type="component" value="Unassembled WGS sequence"/>
</dbReference>
<comment type="caution">
    <text evidence="8">The sequence shown here is derived from an EMBL/GenBank/DDBJ whole genome shotgun (WGS) entry which is preliminary data.</text>
</comment>
<gene>
    <name evidence="8" type="ORF">ACFSQJ_10830</name>
</gene>
<feature type="transmembrane region" description="Helical" evidence="7">
    <location>
        <begin position="266"/>
        <end position="293"/>
    </location>
</feature>
<evidence type="ECO:0000256" key="4">
    <source>
        <dbReference type="ARBA" id="ARBA00022989"/>
    </source>
</evidence>
<keyword evidence="6" id="KW-0175">Coiled coil</keyword>
<feature type="transmembrane region" description="Helical" evidence="7">
    <location>
        <begin position="90"/>
        <end position="115"/>
    </location>
</feature>
<keyword evidence="9" id="KW-1185">Reference proteome</keyword>
<organism evidence="8 9">
    <name type="scientific">Croceitalea marina</name>
    <dbReference type="NCBI Taxonomy" id="1775166"/>
    <lineage>
        <taxon>Bacteria</taxon>
        <taxon>Pseudomonadati</taxon>
        <taxon>Bacteroidota</taxon>
        <taxon>Flavobacteriia</taxon>
        <taxon>Flavobacteriales</taxon>
        <taxon>Flavobacteriaceae</taxon>
        <taxon>Croceitalea</taxon>
    </lineage>
</organism>
<dbReference type="PANTHER" id="PTHR42770">
    <property type="entry name" value="AMINO ACID TRANSPORTER-RELATED"/>
    <property type="match status" value="1"/>
</dbReference>
<reference evidence="9" key="1">
    <citation type="journal article" date="2019" name="Int. J. Syst. Evol. Microbiol.">
        <title>The Global Catalogue of Microorganisms (GCM) 10K type strain sequencing project: providing services to taxonomists for standard genome sequencing and annotation.</title>
        <authorList>
            <consortium name="The Broad Institute Genomics Platform"/>
            <consortium name="The Broad Institute Genome Sequencing Center for Infectious Disease"/>
            <person name="Wu L."/>
            <person name="Ma J."/>
        </authorList>
    </citation>
    <scope>NUCLEOTIDE SEQUENCE [LARGE SCALE GENOMIC DNA]</scope>
    <source>
        <strain evidence="9">KCTC 52368</strain>
    </source>
</reference>
<feature type="transmembrane region" description="Helical" evidence="7">
    <location>
        <begin position="340"/>
        <end position="362"/>
    </location>
</feature>
<dbReference type="EMBL" id="JBHULB010000014">
    <property type="protein sequence ID" value="MFD2587427.1"/>
    <property type="molecule type" value="Genomic_DNA"/>
</dbReference>
<protein>
    <submittedName>
        <fullName evidence="8">Amino acid permease</fullName>
    </submittedName>
</protein>
<feature type="transmembrane region" description="Helical" evidence="7">
    <location>
        <begin position="378"/>
        <end position="397"/>
    </location>
</feature>
<dbReference type="Gene3D" id="1.20.1740.10">
    <property type="entry name" value="Amino acid/polyamine transporter I"/>
    <property type="match status" value="1"/>
</dbReference>
<feature type="transmembrane region" description="Helical" evidence="7">
    <location>
        <begin position="39"/>
        <end position="57"/>
    </location>
</feature>
<feature type="transmembrane region" description="Helical" evidence="7">
    <location>
        <begin position="403"/>
        <end position="420"/>
    </location>
</feature>
<feature type="transmembrane region" description="Helical" evidence="7">
    <location>
        <begin position="314"/>
        <end position="334"/>
    </location>
</feature>
<keyword evidence="4 7" id="KW-1133">Transmembrane helix</keyword>
<evidence type="ECO:0000256" key="1">
    <source>
        <dbReference type="ARBA" id="ARBA00004651"/>
    </source>
</evidence>